<organism evidence="2 3">
    <name type="scientific">Steccherinum ochraceum</name>
    <dbReference type="NCBI Taxonomy" id="92696"/>
    <lineage>
        <taxon>Eukaryota</taxon>
        <taxon>Fungi</taxon>
        <taxon>Dikarya</taxon>
        <taxon>Basidiomycota</taxon>
        <taxon>Agaricomycotina</taxon>
        <taxon>Agaricomycetes</taxon>
        <taxon>Polyporales</taxon>
        <taxon>Steccherinaceae</taxon>
        <taxon>Steccherinum</taxon>
    </lineage>
</organism>
<feature type="chain" id="PRO_5020960118" evidence="1">
    <location>
        <begin position="18"/>
        <end position="59"/>
    </location>
</feature>
<feature type="signal peptide" evidence="1">
    <location>
        <begin position="1"/>
        <end position="17"/>
    </location>
</feature>
<dbReference type="EMBL" id="RWJN01000355">
    <property type="protein sequence ID" value="TCD62647.1"/>
    <property type="molecule type" value="Genomic_DNA"/>
</dbReference>
<accession>A0A4V2MVN5</accession>
<keyword evidence="3" id="KW-1185">Reference proteome</keyword>
<dbReference type="Proteomes" id="UP000292702">
    <property type="component" value="Unassembled WGS sequence"/>
</dbReference>
<keyword evidence="1" id="KW-0732">Signal</keyword>
<reference evidence="2 3" key="1">
    <citation type="submission" date="2018-11" db="EMBL/GenBank/DDBJ databases">
        <title>Genome assembly of Steccherinum ochraceum LE-BIN_3174, the white-rot fungus of the Steccherinaceae family (The Residual Polyporoid clade, Polyporales, Basidiomycota).</title>
        <authorList>
            <person name="Fedorova T.V."/>
            <person name="Glazunova O.A."/>
            <person name="Landesman E.O."/>
            <person name="Moiseenko K.V."/>
            <person name="Psurtseva N.V."/>
            <person name="Savinova O.S."/>
            <person name="Shakhova N.V."/>
            <person name="Tyazhelova T.V."/>
            <person name="Vasina D.V."/>
        </authorList>
    </citation>
    <scope>NUCLEOTIDE SEQUENCE [LARGE SCALE GENOMIC DNA]</scope>
    <source>
        <strain evidence="2 3">LE-BIN_3174</strain>
    </source>
</reference>
<name>A0A4V2MVN5_9APHY</name>
<evidence type="ECO:0000313" key="3">
    <source>
        <dbReference type="Proteomes" id="UP000292702"/>
    </source>
</evidence>
<evidence type="ECO:0000256" key="1">
    <source>
        <dbReference type="SAM" id="SignalP"/>
    </source>
</evidence>
<protein>
    <submittedName>
        <fullName evidence="2">Uncharacterized protein</fullName>
    </submittedName>
</protein>
<proteinExistence type="predicted"/>
<sequence>MQFKLFILAAFAAVAVATPTQLEKRVSCREVFFPDTCAAGEILCDGAGAIQICCTGGCQ</sequence>
<dbReference type="OrthoDB" id="3009117at2759"/>
<comment type="caution">
    <text evidence="2">The sequence shown here is derived from an EMBL/GenBank/DDBJ whole genome shotgun (WGS) entry which is preliminary data.</text>
</comment>
<gene>
    <name evidence="2" type="ORF">EIP91_006600</name>
</gene>
<dbReference type="AlphaFoldDB" id="A0A4V2MVN5"/>
<evidence type="ECO:0000313" key="2">
    <source>
        <dbReference type="EMBL" id="TCD62647.1"/>
    </source>
</evidence>